<keyword evidence="5" id="KW-1185">Reference proteome</keyword>
<dbReference type="Gene3D" id="3.20.20.140">
    <property type="entry name" value="Metal-dependent hydrolases"/>
    <property type="match status" value="1"/>
</dbReference>
<evidence type="ECO:0000313" key="4">
    <source>
        <dbReference type="EMBL" id="SDH71069.1"/>
    </source>
</evidence>
<gene>
    <name evidence="4" type="ORF">SAMN05216377_1396</name>
</gene>
<keyword evidence="1" id="KW-0456">Lyase</keyword>
<dbReference type="InterPro" id="IPR032466">
    <property type="entry name" value="Metal_Hydrolase"/>
</dbReference>
<dbReference type="RefSeq" id="WP_093089878.1">
    <property type="nucleotide sequence ID" value="NZ_FNBE01000039.1"/>
</dbReference>
<dbReference type="GO" id="GO:0016831">
    <property type="term" value="F:carboxy-lyase activity"/>
    <property type="evidence" value="ECO:0007669"/>
    <property type="project" value="InterPro"/>
</dbReference>
<organism evidence="4 5">
    <name type="scientific">Pseudonocardia oroxyli</name>
    <dbReference type="NCBI Taxonomy" id="366584"/>
    <lineage>
        <taxon>Bacteria</taxon>
        <taxon>Bacillati</taxon>
        <taxon>Actinomycetota</taxon>
        <taxon>Actinomycetes</taxon>
        <taxon>Pseudonocardiales</taxon>
        <taxon>Pseudonocardiaceae</taxon>
        <taxon>Pseudonocardia</taxon>
    </lineage>
</organism>
<evidence type="ECO:0000313" key="5">
    <source>
        <dbReference type="Proteomes" id="UP000198967"/>
    </source>
</evidence>
<dbReference type="STRING" id="366584.SAMN05216377_1396"/>
<dbReference type="AlphaFoldDB" id="A0A1G8EN04"/>
<sequence>MTAIEDRPDTGTHTKIWANSGDSHFMEPEDLWRTELPPRLAELVPRAEKDPDGLWETVHVDGQSFRRRLPNIKAQEFHAASNKAPGARDLDLRMIDLDQEGIWAEVVFPSLGMWASSFRTPEVLREAIRVSNDWAKAEILSKSPRYVATAQVSTLDIDDAVAELRRASDMGFQAVFLPVQPHPLQKDYNDDVWEPLWATAEEAGIVIAFHIGTEPVDIASGGALGVTYRGPGGAVMNYTETTFGGQRAVMKMVACGALDRHPNLKVLVSEGGATWVPFLADRMEEGYRQHAMAVRPKLSRSPKEIIYSQVYASFQHDESAVGAVTGMGYNNVTWGSDYPHMEGTFGHTQLTLRHLFDGVDERVKDRILIGAFHELFPSAGVPPQAVRPAGV</sequence>
<dbReference type="Proteomes" id="UP000198967">
    <property type="component" value="Unassembled WGS sequence"/>
</dbReference>
<dbReference type="PANTHER" id="PTHR21240">
    <property type="entry name" value="2-AMINO-3-CARBOXYLMUCONATE-6-SEMIALDEHYDE DECARBOXYLASE"/>
    <property type="match status" value="1"/>
</dbReference>
<feature type="compositionally biased region" description="Basic and acidic residues" evidence="2">
    <location>
        <begin position="1"/>
        <end position="12"/>
    </location>
</feature>
<evidence type="ECO:0000256" key="2">
    <source>
        <dbReference type="SAM" id="MobiDB-lite"/>
    </source>
</evidence>
<keyword evidence="4" id="KW-0378">Hydrolase</keyword>
<dbReference type="GO" id="GO:0005737">
    <property type="term" value="C:cytoplasm"/>
    <property type="evidence" value="ECO:0007669"/>
    <property type="project" value="TreeGrafter"/>
</dbReference>
<dbReference type="OrthoDB" id="149172at2"/>
<name>A0A1G8EN04_PSEOR</name>
<protein>
    <submittedName>
        <fullName evidence="4">Predicted metal-dependent hydrolase, TIM-barrel fold</fullName>
    </submittedName>
</protein>
<dbReference type="InterPro" id="IPR032465">
    <property type="entry name" value="ACMSD"/>
</dbReference>
<dbReference type="EMBL" id="FNBE01000039">
    <property type="protein sequence ID" value="SDH71069.1"/>
    <property type="molecule type" value="Genomic_DNA"/>
</dbReference>
<proteinExistence type="predicted"/>
<dbReference type="PANTHER" id="PTHR21240:SF28">
    <property type="entry name" value="ISO-OROTATE DECARBOXYLASE (EUROFUNG)"/>
    <property type="match status" value="1"/>
</dbReference>
<evidence type="ECO:0000259" key="3">
    <source>
        <dbReference type="Pfam" id="PF04909"/>
    </source>
</evidence>
<accession>A0A1G8EN04</accession>
<feature type="region of interest" description="Disordered" evidence="2">
    <location>
        <begin position="1"/>
        <end position="20"/>
    </location>
</feature>
<dbReference type="InterPro" id="IPR006680">
    <property type="entry name" value="Amidohydro-rel"/>
</dbReference>
<dbReference type="Pfam" id="PF04909">
    <property type="entry name" value="Amidohydro_2"/>
    <property type="match status" value="1"/>
</dbReference>
<evidence type="ECO:0000256" key="1">
    <source>
        <dbReference type="ARBA" id="ARBA00023239"/>
    </source>
</evidence>
<dbReference type="GO" id="GO:0019748">
    <property type="term" value="P:secondary metabolic process"/>
    <property type="evidence" value="ECO:0007669"/>
    <property type="project" value="TreeGrafter"/>
</dbReference>
<dbReference type="SUPFAM" id="SSF51556">
    <property type="entry name" value="Metallo-dependent hydrolases"/>
    <property type="match status" value="1"/>
</dbReference>
<dbReference type="GO" id="GO:0016787">
    <property type="term" value="F:hydrolase activity"/>
    <property type="evidence" value="ECO:0007669"/>
    <property type="project" value="UniProtKB-KW"/>
</dbReference>
<feature type="domain" description="Amidohydrolase-related" evidence="3">
    <location>
        <begin position="113"/>
        <end position="370"/>
    </location>
</feature>
<reference evidence="4 5" key="1">
    <citation type="submission" date="2016-10" db="EMBL/GenBank/DDBJ databases">
        <authorList>
            <person name="de Groot N.N."/>
        </authorList>
    </citation>
    <scope>NUCLEOTIDE SEQUENCE [LARGE SCALE GENOMIC DNA]</scope>
    <source>
        <strain evidence="4 5">CGMCC 4.3143</strain>
    </source>
</reference>